<dbReference type="PRINTS" id="PR00344">
    <property type="entry name" value="BCTRLSENSOR"/>
</dbReference>
<gene>
    <name evidence="18" type="ORF">GT003_16930</name>
</gene>
<dbReference type="InterPro" id="IPR003661">
    <property type="entry name" value="HisK_dim/P_dom"/>
</dbReference>
<dbReference type="InterPro" id="IPR036890">
    <property type="entry name" value="HATPase_C_sf"/>
</dbReference>
<evidence type="ECO:0000256" key="8">
    <source>
        <dbReference type="ARBA" id="ARBA00022741"/>
    </source>
</evidence>
<dbReference type="CDD" id="cd06225">
    <property type="entry name" value="HAMP"/>
    <property type="match status" value="1"/>
</dbReference>
<evidence type="ECO:0000256" key="1">
    <source>
        <dbReference type="ARBA" id="ARBA00000085"/>
    </source>
</evidence>
<dbReference type="PANTHER" id="PTHR45528:SF1">
    <property type="entry name" value="SENSOR HISTIDINE KINASE CPXA"/>
    <property type="match status" value="1"/>
</dbReference>
<reference evidence="18 19" key="1">
    <citation type="submission" date="2020-01" db="EMBL/GenBank/DDBJ databases">
        <title>Paenibacillus soybeanensis sp. nov. isolated from the nodules of soybean (Glycine max(L.) Merr).</title>
        <authorList>
            <person name="Wang H."/>
        </authorList>
    </citation>
    <scope>NUCLEOTIDE SEQUENCE [LARGE SCALE GENOMIC DNA]</scope>
    <source>
        <strain evidence="18 19">DSM 23054</strain>
    </source>
</reference>
<keyword evidence="12" id="KW-0902">Two-component regulatory system</keyword>
<accession>A0A7X4YQL1</accession>
<dbReference type="EC" id="2.7.13.3" evidence="3"/>
<dbReference type="Gene3D" id="1.10.287.130">
    <property type="match status" value="1"/>
</dbReference>
<evidence type="ECO:0000256" key="10">
    <source>
        <dbReference type="ARBA" id="ARBA00022840"/>
    </source>
</evidence>
<proteinExistence type="predicted"/>
<evidence type="ECO:0000256" key="2">
    <source>
        <dbReference type="ARBA" id="ARBA00004651"/>
    </source>
</evidence>
<evidence type="ECO:0000256" key="5">
    <source>
        <dbReference type="ARBA" id="ARBA00022553"/>
    </source>
</evidence>
<dbReference type="PANTHER" id="PTHR45528">
    <property type="entry name" value="SENSOR HISTIDINE KINASE CPXA"/>
    <property type="match status" value="1"/>
</dbReference>
<dbReference type="GO" id="GO:0000155">
    <property type="term" value="F:phosphorelay sensor kinase activity"/>
    <property type="evidence" value="ECO:0007669"/>
    <property type="project" value="InterPro"/>
</dbReference>
<dbReference type="EMBL" id="JAAAMU010000008">
    <property type="protein sequence ID" value="NBC70688.1"/>
    <property type="molecule type" value="Genomic_DNA"/>
</dbReference>
<keyword evidence="5" id="KW-0597">Phosphoprotein</keyword>
<evidence type="ECO:0000259" key="16">
    <source>
        <dbReference type="PROSITE" id="PS50109"/>
    </source>
</evidence>
<feature type="transmembrane region" description="Helical" evidence="15">
    <location>
        <begin position="62"/>
        <end position="80"/>
    </location>
</feature>
<dbReference type="FunFam" id="1.10.287.130:FF:000001">
    <property type="entry name" value="Two-component sensor histidine kinase"/>
    <property type="match status" value="1"/>
</dbReference>
<dbReference type="GO" id="GO:0005886">
    <property type="term" value="C:plasma membrane"/>
    <property type="evidence" value="ECO:0007669"/>
    <property type="project" value="UniProtKB-SubCell"/>
</dbReference>
<protein>
    <recommendedName>
        <fullName evidence="3">histidine kinase</fullName>
        <ecNumber evidence="3">2.7.13.3</ecNumber>
    </recommendedName>
</protein>
<name>A0A7X4YQL1_9BACL</name>
<dbReference type="SMART" id="SM00304">
    <property type="entry name" value="HAMP"/>
    <property type="match status" value="1"/>
</dbReference>
<evidence type="ECO:0000256" key="7">
    <source>
        <dbReference type="ARBA" id="ARBA00022692"/>
    </source>
</evidence>
<keyword evidence="9" id="KW-0418">Kinase</keyword>
<dbReference type="SUPFAM" id="SSF47384">
    <property type="entry name" value="Homodimeric domain of signal transducing histidine kinase"/>
    <property type="match status" value="1"/>
</dbReference>
<dbReference type="PROSITE" id="PS50109">
    <property type="entry name" value="HIS_KIN"/>
    <property type="match status" value="1"/>
</dbReference>
<evidence type="ECO:0000256" key="14">
    <source>
        <dbReference type="SAM" id="MobiDB-lite"/>
    </source>
</evidence>
<evidence type="ECO:0000256" key="9">
    <source>
        <dbReference type="ARBA" id="ARBA00022777"/>
    </source>
</evidence>
<feature type="transmembrane region" description="Helical" evidence="15">
    <location>
        <begin position="12"/>
        <end position="34"/>
    </location>
</feature>
<keyword evidence="6" id="KW-0808">Transferase</keyword>
<dbReference type="InterPro" id="IPR036097">
    <property type="entry name" value="HisK_dim/P_sf"/>
</dbReference>
<evidence type="ECO:0000256" key="12">
    <source>
        <dbReference type="ARBA" id="ARBA00023012"/>
    </source>
</evidence>
<dbReference type="InterPro" id="IPR003660">
    <property type="entry name" value="HAMP_dom"/>
</dbReference>
<comment type="catalytic activity">
    <reaction evidence="1">
        <text>ATP + protein L-histidine = ADP + protein N-phospho-L-histidine.</text>
        <dbReference type="EC" id="2.7.13.3"/>
    </reaction>
</comment>
<dbReference type="SMART" id="SM00388">
    <property type="entry name" value="HisKA"/>
    <property type="match status" value="1"/>
</dbReference>
<evidence type="ECO:0000313" key="18">
    <source>
        <dbReference type="EMBL" id="NBC70688.1"/>
    </source>
</evidence>
<feature type="compositionally biased region" description="Low complexity" evidence="14">
    <location>
        <begin position="367"/>
        <end position="378"/>
    </location>
</feature>
<evidence type="ECO:0000256" key="3">
    <source>
        <dbReference type="ARBA" id="ARBA00012438"/>
    </source>
</evidence>
<keyword evidence="7 15" id="KW-0812">Transmembrane</keyword>
<dbReference type="FunFam" id="3.30.565.10:FF:000013">
    <property type="entry name" value="Two-component sensor histidine kinase"/>
    <property type="match status" value="1"/>
</dbReference>
<dbReference type="Proteomes" id="UP000558113">
    <property type="component" value="Unassembled WGS sequence"/>
</dbReference>
<evidence type="ECO:0000256" key="13">
    <source>
        <dbReference type="ARBA" id="ARBA00023136"/>
    </source>
</evidence>
<dbReference type="AlphaFoldDB" id="A0A7X4YQL1"/>
<keyword evidence="10" id="KW-0067">ATP-binding</keyword>
<dbReference type="Gene3D" id="3.30.565.10">
    <property type="entry name" value="Histidine kinase-like ATPase, C-terminal domain"/>
    <property type="match status" value="1"/>
</dbReference>
<dbReference type="CDD" id="cd00082">
    <property type="entry name" value="HisKA"/>
    <property type="match status" value="1"/>
</dbReference>
<dbReference type="SUPFAM" id="SSF158472">
    <property type="entry name" value="HAMP domain-like"/>
    <property type="match status" value="1"/>
</dbReference>
<evidence type="ECO:0000256" key="11">
    <source>
        <dbReference type="ARBA" id="ARBA00022989"/>
    </source>
</evidence>
<evidence type="ECO:0000256" key="15">
    <source>
        <dbReference type="SAM" id="Phobius"/>
    </source>
</evidence>
<evidence type="ECO:0000259" key="17">
    <source>
        <dbReference type="PROSITE" id="PS50885"/>
    </source>
</evidence>
<keyword evidence="13 15" id="KW-0472">Membrane</keyword>
<comment type="subcellular location">
    <subcellularLocation>
        <location evidence="2">Cell membrane</location>
        <topology evidence="2">Multi-pass membrane protein</topology>
    </subcellularLocation>
</comment>
<organism evidence="18 19">
    <name type="scientific">Paenibacillus sacheonensis</name>
    <dbReference type="NCBI Taxonomy" id="742054"/>
    <lineage>
        <taxon>Bacteria</taxon>
        <taxon>Bacillati</taxon>
        <taxon>Bacillota</taxon>
        <taxon>Bacilli</taxon>
        <taxon>Bacillales</taxon>
        <taxon>Paenibacillaceae</taxon>
        <taxon>Paenibacillus</taxon>
    </lineage>
</organism>
<keyword evidence="19" id="KW-1185">Reference proteome</keyword>
<dbReference type="Pfam" id="PF00512">
    <property type="entry name" value="HisKA"/>
    <property type="match status" value="1"/>
</dbReference>
<feature type="compositionally biased region" description="Basic and acidic residues" evidence="14">
    <location>
        <begin position="380"/>
        <end position="391"/>
    </location>
</feature>
<keyword evidence="4" id="KW-1003">Cell membrane</keyword>
<keyword evidence="11 15" id="KW-1133">Transmembrane helix</keyword>
<dbReference type="SMART" id="SM00387">
    <property type="entry name" value="HATPase_c"/>
    <property type="match status" value="1"/>
</dbReference>
<evidence type="ECO:0000313" key="19">
    <source>
        <dbReference type="Proteomes" id="UP000558113"/>
    </source>
</evidence>
<dbReference type="OrthoDB" id="9792991at2"/>
<comment type="caution">
    <text evidence="18">The sequence shown here is derived from an EMBL/GenBank/DDBJ whole genome shotgun (WGS) entry which is preliminary data.</text>
</comment>
<evidence type="ECO:0000256" key="4">
    <source>
        <dbReference type="ARBA" id="ARBA00022475"/>
    </source>
</evidence>
<dbReference type="InterPro" id="IPR004358">
    <property type="entry name" value="Sig_transdc_His_kin-like_C"/>
</dbReference>
<keyword evidence="8" id="KW-0547">Nucleotide-binding</keyword>
<dbReference type="InterPro" id="IPR005467">
    <property type="entry name" value="His_kinase_dom"/>
</dbReference>
<dbReference type="PROSITE" id="PS50885">
    <property type="entry name" value="HAMP"/>
    <property type="match status" value="1"/>
</dbReference>
<feature type="domain" description="HAMP" evidence="17">
    <location>
        <begin position="90"/>
        <end position="134"/>
    </location>
</feature>
<evidence type="ECO:0000256" key="6">
    <source>
        <dbReference type="ARBA" id="ARBA00022679"/>
    </source>
</evidence>
<dbReference type="SUPFAM" id="SSF55874">
    <property type="entry name" value="ATPase domain of HSP90 chaperone/DNA topoisomerase II/histidine kinase"/>
    <property type="match status" value="1"/>
</dbReference>
<feature type="region of interest" description="Disordered" evidence="14">
    <location>
        <begin position="367"/>
        <end position="391"/>
    </location>
</feature>
<dbReference type="GO" id="GO:0005524">
    <property type="term" value="F:ATP binding"/>
    <property type="evidence" value="ECO:0007669"/>
    <property type="project" value="UniProtKB-KW"/>
</dbReference>
<dbReference type="InterPro" id="IPR050398">
    <property type="entry name" value="HssS/ArlS-like"/>
</dbReference>
<feature type="domain" description="Histidine kinase" evidence="16">
    <location>
        <begin position="149"/>
        <end position="365"/>
    </location>
</feature>
<dbReference type="InterPro" id="IPR003594">
    <property type="entry name" value="HATPase_dom"/>
</dbReference>
<dbReference type="RefSeq" id="WP_161699894.1">
    <property type="nucleotide sequence ID" value="NZ_JAAAMU010000008.1"/>
</dbReference>
<dbReference type="Pfam" id="PF02518">
    <property type="entry name" value="HATPase_c"/>
    <property type="match status" value="1"/>
</dbReference>
<dbReference type="Pfam" id="PF00672">
    <property type="entry name" value="HAMP"/>
    <property type="match status" value="1"/>
</dbReference>
<dbReference type="Gene3D" id="6.10.340.10">
    <property type="match status" value="1"/>
</dbReference>
<sequence>MDKPAFSFRSKMLLLLGASMLLSGIVIFLAYRALETYYLSHVWFANDPLFRVRRYIENIGDFQFAIILMIPFTILFFYLFTKPYAAYFGDISAGIRRLAQGDFSSRVVIRSQDEFGRIADDLNQAGDNLQMAMERGDFAESSKHQLVLNLAHDLRTPLTSVLGYLDILLRDESLSKEKVRHYMGIAFTKSRRLEKLIDELFEITRMNYGKAPLHLATLDVSELLVQLNEELFPVFENAELTVRLHIDSQVVMSGDGELLARVFENLLTNAVRYGGDGQFIDIHCAAEAGEAVIQVVNYGDTIPPQQLPHIFDMFYTGDQARTTQSGGTGIGLYIVRNIVEQHGGTITVQSDVERTCFEVRLPLDGGESAAAAESAGAEEGVEKEITRRSRR</sequence>